<organism evidence="1 2">
    <name type="scientific">Pogonophryne albipinna</name>
    <dbReference type="NCBI Taxonomy" id="1090488"/>
    <lineage>
        <taxon>Eukaryota</taxon>
        <taxon>Metazoa</taxon>
        <taxon>Chordata</taxon>
        <taxon>Craniata</taxon>
        <taxon>Vertebrata</taxon>
        <taxon>Euteleostomi</taxon>
        <taxon>Actinopterygii</taxon>
        <taxon>Neopterygii</taxon>
        <taxon>Teleostei</taxon>
        <taxon>Neoteleostei</taxon>
        <taxon>Acanthomorphata</taxon>
        <taxon>Eupercaria</taxon>
        <taxon>Perciformes</taxon>
        <taxon>Notothenioidei</taxon>
        <taxon>Pogonophryne</taxon>
    </lineage>
</organism>
<dbReference type="AlphaFoldDB" id="A0AAD6AR84"/>
<accession>A0AAD6AR84</accession>
<evidence type="ECO:0000313" key="2">
    <source>
        <dbReference type="Proteomes" id="UP001219934"/>
    </source>
</evidence>
<comment type="caution">
    <text evidence="1">The sequence shown here is derived from an EMBL/GenBank/DDBJ whole genome shotgun (WGS) entry which is preliminary data.</text>
</comment>
<name>A0AAD6AR84_9TELE</name>
<evidence type="ECO:0000313" key="1">
    <source>
        <dbReference type="EMBL" id="KAJ4930319.1"/>
    </source>
</evidence>
<proteinExistence type="predicted"/>
<gene>
    <name evidence="1" type="ORF">JOQ06_019323</name>
</gene>
<protein>
    <submittedName>
        <fullName evidence="1">Uncharacterized protein</fullName>
    </submittedName>
</protein>
<dbReference type="EMBL" id="JAPTMU010000016">
    <property type="protein sequence ID" value="KAJ4930319.1"/>
    <property type="molecule type" value="Genomic_DNA"/>
</dbReference>
<reference evidence="1" key="1">
    <citation type="submission" date="2022-11" db="EMBL/GenBank/DDBJ databases">
        <title>Chromosome-level genome of Pogonophryne albipinna.</title>
        <authorList>
            <person name="Jo E."/>
        </authorList>
    </citation>
    <scope>NUCLEOTIDE SEQUENCE</scope>
    <source>
        <strain evidence="1">SGF0006</strain>
        <tissue evidence="1">Muscle</tissue>
    </source>
</reference>
<sequence length="178" mass="19748">MLICDGSTVLMQSMAYNFCGVSLQELLSRYHSIVTGQAKHDCIGLPIMHRRLSHVMKNAKDLCRKHAAKHYHLAMHVSGLMTQATTMSELDEVVTSAVVVFSSSHSDRNVGKHFKNLQRLLTNSAQSDLDDSSIVEQDCVNDIGPTPFKHHFEDLTQTVIDKSVLSSPGWSVVWPTLG</sequence>
<keyword evidence="2" id="KW-1185">Reference proteome</keyword>
<dbReference type="Proteomes" id="UP001219934">
    <property type="component" value="Unassembled WGS sequence"/>
</dbReference>